<dbReference type="PANTHER" id="PTHR46796">
    <property type="entry name" value="HTH-TYPE TRANSCRIPTIONAL ACTIVATOR RHAS-RELATED"/>
    <property type="match status" value="1"/>
</dbReference>
<dbReference type="PROSITE" id="PS00041">
    <property type="entry name" value="HTH_ARAC_FAMILY_1"/>
    <property type="match status" value="1"/>
</dbReference>
<dbReference type="SUPFAM" id="SSF46689">
    <property type="entry name" value="Homeodomain-like"/>
    <property type="match status" value="1"/>
</dbReference>
<evidence type="ECO:0000256" key="1">
    <source>
        <dbReference type="ARBA" id="ARBA00023015"/>
    </source>
</evidence>
<dbReference type="PRINTS" id="PR00032">
    <property type="entry name" value="HTHARAC"/>
</dbReference>
<dbReference type="PANTHER" id="PTHR46796:SF14">
    <property type="entry name" value="TRANSCRIPTIONAL REGULATORY PROTEIN"/>
    <property type="match status" value="1"/>
</dbReference>
<proteinExistence type="predicted"/>
<accession>A0A5E4VBV0</accession>
<feature type="domain" description="HTH araC/xylS-type" evidence="4">
    <location>
        <begin position="211"/>
        <end position="308"/>
    </location>
</feature>
<dbReference type="AlphaFoldDB" id="A0A5E4VBV0"/>
<name>A0A5E4VBV0_9BURK</name>
<evidence type="ECO:0000259" key="4">
    <source>
        <dbReference type="PROSITE" id="PS01124"/>
    </source>
</evidence>
<dbReference type="Gene3D" id="1.10.10.60">
    <property type="entry name" value="Homeodomain-like"/>
    <property type="match status" value="2"/>
</dbReference>
<evidence type="ECO:0000256" key="3">
    <source>
        <dbReference type="ARBA" id="ARBA00023163"/>
    </source>
</evidence>
<evidence type="ECO:0000313" key="6">
    <source>
        <dbReference type="Proteomes" id="UP000333828"/>
    </source>
</evidence>
<dbReference type="RefSeq" id="WP_174996083.1">
    <property type="nucleotide sequence ID" value="NZ_CABPSI010000003.1"/>
</dbReference>
<dbReference type="InterPro" id="IPR050204">
    <property type="entry name" value="AraC_XylS_family_regulators"/>
</dbReference>
<keyword evidence="1" id="KW-0805">Transcription regulation</keyword>
<keyword evidence="6" id="KW-1185">Reference proteome</keyword>
<dbReference type="Proteomes" id="UP000333828">
    <property type="component" value="Unassembled WGS sequence"/>
</dbReference>
<dbReference type="GO" id="GO:0003700">
    <property type="term" value="F:DNA-binding transcription factor activity"/>
    <property type="evidence" value="ECO:0007669"/>
    <property type="project" value="InterPro"/>
</dbReference>
<reference evidence="5 6" key="1">
    <citation type="submission" date="2019-08" db="EMBL/GenBank/DDBJ databases">
        <authorList>
            <person name="Peeters C."/>
        </authorList>
    </citation>
    <scope>NUCLEOTIDE SEQUENCE [LARGE SCALE GENOMIC DNA]</scope>
    <source>
        <strain evidence="5 6">LMG 31115</strain>
    </source>
</reference>
<dbReference type="SMART" id="SM00342">
    <property type="entry name" value="HTH_ARAC"/>
    <property type="match status" value="1"/>
</dbReference>
<protein>
    <submittedName>
        <fullName evidence="5">Transcriptional activator NphR</fullName>
    </submittedName>
</protein>
<sequence>MHRSPLVADTPAPSAQDAANSRSFLYPTVPATSLSTTMLKTDQILATHLHGIAREAGMSQKIPVGNANVVSIQLRSTEGAEVWKHGHHIPTDAFHKGTFFLGHLADEPTAYMPNEFECVVLMIPQVSLMEICQDQPGGAYVELRDVDHGEDAVLFHLGMALKLAMRQPDIAGSLLLDQLSLAIGSRLCSAYGTPVETRTYRRRVLTRREQRIATDLMTADLEREPSLAEVAACGLPTRQFVEAFRASTGMSPYRWLRAFRVERAKGLMQTTALELSDIAYACGFADQSHFTRVFSAMTGCTPGLWRRARQT</sequence>
<dbReference type="InterPro" id="IPR018060">
    <property type="entry name" value="HTH_AraC"/>
</dbReference>
<dbReference type="InterPro" id="IPR009057">
    <property type="entry name" value="Homeodomain-like_sf"/>
</dbReference>
<evidence type="ECO:0000313" key="5">
    <source>
        <dbReference type="EMBL" id="VVE09757.1"/>
    </source>
</evidence>
<dbReference type="InterPro" id="IPR020449">
    <property type="entry name" value="Tscrpt_reg_AraC-type_HTH"/>
</dbReference>
<evidence type="ECO:0000256" key="2">
    <source>
        <dbReference type="ARBA" id="ARBA00023125"/>
    </source>
</evidence>
<keyword evidence="2" id="KW-0238">DNA-binding</keyword>
<dbReference type="GO" id="GO:0043565">
    <property type="term" value="F:sequence-specific DNA binding"/>
    <property type="evidence" value="ECO:0007669"/>
    <property type="project" value="InterPro"/>
</dbReference>
<organism evidence="5 6">
    <name type="scientific">Pandoraea iniqua</name>
    <dbReference type="NCBI Taxonomy" id="2508288"/>
    <lineage>
        <taxon>Bacteria</taxon>
        <taxon>Pseudomonadati</taxon>
        <taxon>Pseudomonadota</taxon>
        <taxon>Betaproteobacteria</taxon>
        <taxon>Burkholderiales</taxon>
        <taxon>Burkholderiaceae</taxon>
        <taxon>Pandoraea</taxon>
    </lineage>
</organism>
<dbReference type="EMBL" id="CABPSI010000003">
    <property type="protein sequence ID" value="VVE09757.1"/>
    <property type="molecule type" value="Genomic_DNA"/>
</dbReference>
<dbReference type="InterPro" id="IPR018062">
    <property type="entry name" value="HTH_AraC-typ_CS"/>
</dbReference>
<keyword evidence="3" id="KW-0804">Transcription</keyword>
<dbReference type="Pfam" id="PF12833">
    <property type="entry name" value="HTH_18"/>
    <property type="match status" value="1"/>
</dbReference>
<dbReference type="PROSITE" id="PS01124">
    <property type="entry name" value="HTH_ARAC_FAMILY_2"/>
    <property type="match status" value="1"/>
</dbReference>
<gene>
    <name evidence="5" type="primary">nphR_1</name>
    <name evidence="5" type="ORF">PIN31115_02553</name>
</gene>